<keyword evidence="3" id="KW-0472">Membrane</keyword>
<feature type="compositionally biased region" description="Basic and acidic residues" evidence="2">
    <location>
        <begin position="1"/>
        <end position="14"/>
    </location>
</feature>
<evidence type="ECO:0000256" key="2">
    <source>
        <dbReference type="SAM" id="MobiDB-lite"/>
    </source>
</evidence>
<keyword evidence="4" id="KW-0132">Cell division</keyword>
<keyword evidence="4" id="KW-0131">Cell cycle</keyword>
<dbReference type="Proteomes" id="UP001549099">
    <property type="component" value="Unassembled WGS sequence"/>
</dbReference>
<dbReference type="InterPro" id="IPR007060">
    <property type="entry name" value="FtsL/DivIC"/>
</dbReference>
<proteinExistence type="predicted"/>
<sequence length="154" mass="18031">MEQRNRQSQPERRPVTPLQTDYVRAKERKEQIRQARKVRLYRRLAVFGLVVVLAFGWLTWMIVEKNNALAAKQQEKEAALAELEKLEAEGHDLKIQLDKLDDPEYIAKLARKEYLLSEEGEIIFTFPDEKKTKKDKDSKEEKKDKGDSKESTGK</sequence>
<protein>
    <submittedName>
        <fullName evidence="4">Cell division protein DivIC</fullName>
    </submittedName>
</protein>
<dbReference type="RefSeq" id="WP_354198108.1">
    <property type="nucleotide sequence ID" value="NZ_JBEPLW010000018.1"/>
</dbReference>
<feature type="region of interest" description="Disordered" evidence="2">
    <location>
        <begin position="1"/>
        <end position="20"/>
    </location>
</feature>
<evidence type="ECO:0000256" key="3">
    <source>
        <dbReference type="SAM" id="Phobius"/>
    </source>
</evidence>
<keyword evidence="5" id="KW-1185">Reference proteome</keyword>
<keyword evidence="3" id="KW-1133">Transmembrane helix</keyword>
<evidence type="ECO:0000256" key="1">
    <source>
        <dbReference type="SAM" id="Coils"/>
    </source>
</evidence>
<comment type="caution">
    <text evidence="4">The sequence shown here is derived from an EMBL/GenBank/DDBJ whole genome shotgun (WGS) entry which is preliminary data.</text>
</comment>
<name>A0ABV2GD66_9BACL</name>
<dbReference type="GO" id="GO:0051301">
    <property type="term" value="P:cell division"/>
    <property type="evidence" value="ECO:0007669"/>
    <property type="project" value="UniProtKB-KW"/>
</dbReference>
<keyword evidence="1" id="KW-0175">Coiled coil</keyword>
<dbReference type="PANTHER" id="PTHR40027:SF1">
    <property type="entry name" value="CELL DIVISION PROTEIN DIVIC"/>
    <property type="match status" value="1"/>
</dbReference>
<dbReference type="Pfam" id="PF04977">
    <property type="entry name" value="DivIC"/>
    <property type="match status" value="1"/>
</dbReference>
<dbReference type="InterPro" id="IPR039076">
    <property type="entry name" value="DivIC"/>
</dbReference>
<evidence type="ECO:0000313" key="5">
    <source>
        <dbReference type="Proteomes" id="UP001549099"/>
    </source>
</evidence>
<dbReference type="PANTHER" id="PTHR40027">
    <property type="entry name" value="CELL DIVISION PROTEIN DIVIC"/>
    <property type="match status" value="1"/>
</dbReference>
<reference evidence="4 5" key="1">
    <citation type="submission" date="2024-06" db="EMBL/GenBank/DDBJ databases">
        <title>Genomic Encyclopedia of Type Strains, Phase IV (KMG-IV): sequencing the most valuable type-strain genomes for metagenomic binning, comparative biology and taxonomic classification.</title>
        <authorList>
            <person name="Goeker M."/>
        </authorList>
    </citation>
    <scope>NUCLEOTIDE SEQUENCE [LARGE SCALE GENOMIC DNA]</scope>
    <source>
        <strain evidence="4 5">DSM 26128</strain>
    </source>
</reference>
<dbReference type="EMBL" id="JBEPLW010000018">
    <property type="protein sequence ID" value="MET3576240.1"/>
    <property type="molecule type" value="Genomic_DNA"/>
</dbReference>
<organism evidence="4 5">
    <name type="scientific">Bhargavaea ullalensis</name>
    <dbReference type="NCBI Taxonomy" id="1265685"/>
    <lineage>
        <taxon>Bacteria</taxon>
        <taxon>Bacillati</taxon>
        <taxon>Bacillota</taxon>
        <taxon>Bacilli</taxon>
        <taxon>Bacillales</taxon>
        <taxon>Caryophanaceae</taxon>
        <taxon>Bhargavaea</taxon>
    </lineage>
</organism>
<feature type="coiled-coil region" evidence="1">
    <location>
        <begin position="62"/>
        <end position="96"/>
    </location>
</feature>
<feature type="transmembrane region" description="Helical" evidence="3">
    <location>
        <begin position="44"/>
        <end position="63"/>
    </location>
</feature>
<feature type="region of interest" description="Disordered" evidence="2">
    <location>
        <begin position="130"/>
        <end position="154"/>
    </location>
</feature>
<accession>A0ABV2GD66</accession>
<gene>
    <name evidence="4" type="ORF">ABID49_002155</name>
</gene>
<keyword evidence="3" id="KW-0812">Transmembrane</keyword>
<evidence type="ECO:0000313" key="4">
    <source>
        <dbReference type="EMBL" id="MET3576240.1"/>
    </source>
</evidence>